<dbReference type="AlphaFoldDB" id="A0A430ABN7"/>
<evidence type="ECO:0000256" key="1">
    <source>
        <dbReference type="ARBA" id="ARBA00023015"/>
    </source>
</evidence>
<dbReference type="InterPro" id="IPR001647">
    <property type="entry name" value="HTH_TetR"/>
</dbReference>
<dbReference type="Pfam" id="PF00440">
    <property type="entry name" value="TetR_N"/>
    <property type="match status" value="1"/>
</dbReference>
<sequence length="196" mass="22012">MINMKDVSTKEHILIIAKGLFQKQGYAATGITQILRAADIPKGSLYHFFPGGKEELLIESIKATTKENDAYLATLFQGIEPGFSRIYKLLEEVGSYDSYEGVVPFALIALETAESHEAIREQCEQAYRYILSRLAKEFEAEGMNSERAYQLAGMIESSLEGALVFVHTFKDKAYIKTTVENLARLIELEMSLLKND</sequence>
<dbReference type="SUPFAM" id="SSF48498">
    <property type="entry name" value="Tetracyclin repressor-like, C-terminal domain"/>
    <property type="match status" value="1"/>
</dbReference>
<dbReference type="GO" id="GO:0003677">
    <property type="term" value="F:DNA binding"/>
    <property type="evidence" value="ECO:0007669"/>
    <property type="project" value="UniProtKB-UniRule"/>
</dbReference>
<dbReference type="EMBL" id="NGJY01000001">
    <property type="protein sequence ID" value="RSU04626.1"/>
    <property type="molecule type" value="Genomic_DNA"/>
</dbReference>
<evidence type="ECO:0000259" key="5">
    <source>
        <dbReference type="PROSITE" id="PS50977"/>
    </source>
</evidence>
<evidence type="ECO:0000313" key="7">
    <source>
        <dbReference type="Proteomes" id="UP000287101"/>
    </source>
</evidence>
<dbReference type="Pfam" id="PF21993">
    <property type="entry name" value="TetR_C_13_2"/>
    <property type="match status" value="1"/>
</dbReference>
<keyword evidence="3" id="KW-0804">Transcription</keyword>
<dbReference type="PROSITE" id="PS50977">
    <property type="entry name" value="HTH_TETR_2"/>
    <property type="match status" value="1"/>
</dbReference>
<dbReference type="SUPFAM" id="SSF46689">
    <property type="entry name" value="Homeodomain-like"/>
    <property type="match status" value="1"/>
</dbReference>
<keyword evidence="1" id="KW-0805">Transcription regulation</keyword>
<feature type="domain" description="HTH tetR-type" evidence="5">
    <location>
        <begin position="7"/>
        <end position="67"/>
    </location>
</feature>
<accession>A0A430ABN7</accession>
<dbReference type="OrthoDB" id="9814200at2"/>
<organism evidence="6 7">
    <name type="scientific">Vagococcus fessus</name>
    <dbReference type="NCBI Taxonomy" id="120370"/>
    <lineage>
        <taxon>Bacteria</taxon>
        <taxon>Bacillati</taxon>
        <taxon>Bacillota</taxon>
        <taxon>Bacilli</taxon>
        <taxon>Lactobacillales</taxon>
        <taxon>Enterococcaceae</taxon>
        <taxon>Vagococcus</taxon>
    </lineage>
</organism>
<feature type="DNA-binding region" description="H-T-H motif" evidence="4">
    <location>
        <begin position="30"/>
        <end position="49"/>
    </location>
</feature>
<evidence type="ECO:0000256" key="4">
    <source>
        <dbReference type="PROSITE-ProRule" id="PRU00335"/>
    </source>
</evidence>
<gene>
    <name evidence="6" type="ORF">CBF31_01000</name>
</gene>
<dbReference type="InterPro" id="IPR036271">
    <property type="entry name" value="Tet_transcr_reg_TetR-rel_C_sf"/>
</dbReference>
<dbReference type="InterPro" id="IPR009057">
    <property type="entry name" value="Homeodomain-like_sf"/>
</dbReference>
<dbReference type="InterPro" id="IPR054156">
    <property type="entry name" value="YxaF_TetR_C"/>
</dbReference>
<dbReference type="Gene3D" id="1.10.357.10">
    <property type="entry name" value="Tetracycline Repressor, domain 2"/>
    <property type="match status" value="1"/>
</dbReference>
<proteinExistence type="predicted"/>
<dbReference type="PANTHER" id="PTHR47506">
    <property type="entry name" value="TRANSCRIPTIONAL REGULATORY PROTEIN"/>
    <property type="match status" value="1"/>
</dbReference>
<evidence type="ECO:0000256" key="2">
    <source>
        <dbReference type="ARBA" id="ARBA00023125"/>
    </source>
</evidence>
<comment type="caution">
    <text evidence="6">The sequence shown here is derived from an EMBL/GenBank/DDBJ whole genome shotgun (WGS) entry which is preliminary data.</text>
</comment>
<evidence type="ECO:0000256" key="3">
    <source>
        <dbReference type="ARBA" id="ARBA00023163"/>
    </source>
</evidence>
<dbReference type="Proteomes" id="UP000287101">
    <property type="component" value="Unassembled WGS sequence"/>
</dbReference>
<keyword evidence="2 4" id="KW-0238">DNA-binding</keyword>
<keyword evidence="7" id="KW-1185">Reference proteome</keyword>
<reference evidence="6 7" key="1">
    <citation type="submission" date="2017-05" db="EMBL/GenBank/DDBJ databases">
        <title>Vagococcus spp. assemblies.</title>
        <authorList>
            <person name="Gulvik C.A."/>
        </authorList>
    </citation>
    <scope>NUCLEOTIDE SEQUENCE [LARGE SCALE GENOMIC DNA]</scope>
    <source>
        <strain evidence="6 7">CCUG 41755</strain>
    </source>
</reference>
<evidence type="ECO:0000313" key="6">
    <source>
        <dbReference type="EMBL" id="RSU04626.1"/>
    </source>
</evidence>
<dbReference type="PANTHER" id="PTHR47506:SF3">
    <property type="entry name" value="HTH-TYPE TRANSCRIPTIONAL REGULATOR LMRA"/>
    <property type="match status" value="1"/>
</dbReference>
<protein>
    <recommendedName>
        <fullName evidence="5">HTH tetR-type domain-containing protein</fullName>
    </recommendedName>
</protein>
<name>A0A430ABN7_9ENTE</name>